<sequence>MEFDDISSDFSIDFEELNAIKVDHEELKRKRETDLNPTDFPPGISKHVVVNSLPHKSFVPPSLLPHQ</sequence>
<protein>
    <submittedName>
        <fullName evidence="1">Uncharacterized protein</fullName>
    </submittedName>
</protein>
<dbReference type="EMBL" id="QTSX02003683">
    <property type="protein sequence ID" value="KAJ9068852.1"/>
    <property type="molecule type" value="Genomic_DNA"/>
</dbReference>
<evidence type="ECO:0000313" key="2">
    <source>
        <dbReference type="Proteomes" id="UP001165960"/>
    </source>
</evidence>
<dbReference type="Proteomes" id="UP001165960">
    <property type="component" value="Unassembled WGS sequence"/>
</dbReference>
<gene>
    <name evidence="1" type="ORF">DSO57_1024505</name>
</gene>
<keyword evidence="2" id="KW-1185">Reference proteome</keyword>
<proteinExistence type="predicted"/>
<evidence type="ECO:0000313" key="1">
    <source>
        <dbReference type="EMBL" id="KAJ9068852.1"/>
    </source>
</evidence>
<comment type="caution">
    <text evidence="1">The sequence shown here is derived from an EMBL/GenBank/DDBJ whole genome shotgun (WGS) entry which is preliminary data.</text>
</comment>
<accession>A0ACC2T3I0</accession>
<name>A0ACC2T3I0_9FUNG</name>
<reference evidence="1" key="1">
    <citation type="submission" date="2022-04" db="EMBL/GenBank/DDBJ databases">
        <title>Genome of the entomopathogenic fungus Entomophthora muscae.</title>
        <authorList>
            <person name="Elya C."/>
            <person name="Lovett B.R."/>
            <person name="Lee E."/>
            <person name="Macias A.M."/>
            <person name="Hajek A.E."/>
            <person name="De Bivort B.L."/>
            <person name="Kasson M.T."/>
            <person name="De Fine Licht H.H."/>
            <person name="Stajich J.E."/>
        </authorList>
    </citation>
    <scope>NUCLEOTIDE SEQUENCE</scope>
    <source>
        <strain evidence="1">Berkeley</strain>
    </source>
</reference>
<organism evidence="1 2">
    <name type="scientific">Entomophthora muscae</name>
    <dbReference type="NCBI Taxonomy" id="34485"/>
    <lineage>
        <taxon>Eukaryota</taxon>
        <taxon>Fungi</taxon>
        <taxon>Fungi incertae sedis</taxon>
        <taxon>Zoopagomycota</taxon>
        <taxon>Entomophthoromycotina</taxon>
        <taxon>Entomophthoromycetes</taxon>
        <taxon>Entomophthorales</taxon>
        <taxon>Entomophthoraceae</taxon>
        <taxon>Entomophthora</taxon>
    </lineage>
</organism>